<sequence>MSCPGGKMIIYLCAILIHIVRISHQHELDNETLLEKMSQMISQQHELYSQTVLQNLNHMMDARLASLDIRINHIASVMNGIGLKQELKNQEIISKFSQLLQEKLSDTIQEVAANQSSNHQELVAKLTDLAENQSEYVDDNFSTVNTKLNLIESTLEEFTENIEAKVCGENLKSTSLLLQNEKNLITFNPEDLVLFVGQEASLYCGVIGEYSSCYWENNGAIYQIADVRNGVHLDLKEASNSSSINQCGIVIHKLRKSHYGMWNCTVLVAGTTITATKTITSDGANCVGGFIVGYQCLIFSEEALTWVAARDACASNGGRLASLADPAAVLAYVKKNYGGETFWAGGKYDAEEGIWKWLNGEPFDEQFPWASGEPSSGVVDGVSQHCVSMNYDGGFDNDWCNDNAKLRYVCEQM</sequence>
<dbReference type="InterPro" id="IPR007110">
    <property type="entry name" value="Ig-like_dom"/>
</dbReference>
<dbReference type="PROSITE" id="PS50041">
    <property type="entry name" value="C_TYPE_LECTIN_2"/>
    <property type="match status" value="1"/>
</dbReference>
<feature type="chain" id="PRO_5043606946" description="C-type lectin domain-containing protein" evidence="1">
    <location>
        <begin position="26"/>
        <end position="413"/>
    </location>
</feature>
<dbReference type="InterPro" id="IPR001304">
    <property type="entry name" value="C-type_lectin-like"/>
</dbReference>
<dbReference type="Pfam" id="PF00059">
    <property type="entry name" value="Lectin_C"/>
    <property type="match status" value="1"/>
</dbReference>
<organism evidence="4 5">
    <name type="scientific">Meganyctiphanes norvegica</name>
    <name type="common">Northern krill</name>
    <name type="synonym">Thysanopoda norvegica</name>
    <dbReference type="NCBI Taxonomy" id="48144"/>
    <lineage>
        <taxon>Eukaryota</taxon>
        <taxon>Metazoa</taxon>
        <taxon>Ecdysozoa</taxon>
        <taxon>Arthropoda</taxon>
        <taxon>Crustacea</taxon>
        <taxon>Multicrustacea</taxon>
        <taxon>Malacostraca</taxon>
        <taxon>Eumalacostraca</taxon>
        <taxon>Eucarida</taxon>
        <taxon>Euphausiacea</taxon>
        <taxon>Euphausiidae</taxon>
        <taxon>Meganyctiphanes</taxon>
    </lineage>
</organism>
<evidence type="ECO:0000313" key="5">
    <source>
        <dbReference type="Proteomes" id="UP001497623"/>
    </source>
</evidence>
<dbReference type="InterPro" id="IPR050111">
    <property type="entry name" value="C-type_lectin/snaclec_domain"/>
</dbReference>
<feature type="domain" description="C-type lectin" evidence="2">
    <location>
        <begin position="292"/>
        <end position="401"/>
    </location>
</feature>
<name>A0AAV2QFN7_MEGNR</name>
<reference evidence="4 5" key="1">
    <citation type="submission" date="2024-05" db="EMBL/GenBank/DDBJ databases">
        <authorList>
            <person name="Wallberg A."/>
        </authorList>
    </citation>
    <scope>NUCLEOTIDE SEQUENCE [LARGE SCALE GENOMIC DNA]</scope>
</reference>
<dbReference type="Proteomes" id="UP001497623">
    <property type="component" value="Unassembled WGS sequence"/>
</dbReference>
<dbReference type="EMBL" id="CAXKWB010006110">
    <property type="protein sequence ID" value="CAL4081445.1"/>
    <property type="molecule type" value="Genomic_DNA"/>
</dbReference>
<evidence type="ECO:0000313" key="4">
    <source>
        <dbReference type="EMBL" id="CAL4081445.1"/>
    </source>
</evidence>
<feature type="domain" description="Ig-like" evidence="3">
    <location>
        <begin position="197"/>
        <end position="280"/>
    </location>
</feature>
<evidence type="ECO:0000259" key="3">
    <source>
        <dbReference type="PROSITE" id="PS50835"/>
    </source>
</evidence>
<accession>A0AAV2QFN7</accession>
<dbReference type="AlphaFoldDB" id="A0AAV2QFN7"/>
<dbReference type="InterPro" id="IPR016187">
    <property type="entry name" value="CTDL_fold"/>
</dbReference>
<dbReference type="Gene3D" id="3.10.100.10">
    <property type="entry name" value="Mannose-Binding Protein A, subunit A"/>
    <property type="match status" value="1"/>
</dbReference>
<evidence type="ECO:0000256" key="1">
    <source>
        <dbReference type="SAM" id="SignalP"/>
    </source>
</evidence>
<keyword evidence="5" id="KW-1185">Reference proteome</keyword>
<dbReference type="PANTHER" id="PTHR22803">
    <property type="entry name" value="MANNOSE, PHOSPHOLIPASE, LECTIN RECEPTOR RELATED"/>
    <property type="match status" value="1"/>
</dbReference>
<dbReference type="SUPFAM" id="SSF56436">
    <property type="entry name" value="C-type lectin-like"/>
    <property type="match status" value="1"/>
</dbReference>
<evidence type="ECO:0008006" key="6">
    <source>
        <dbReference type="Google" id="ProtNLM"/>
    </source>
</evidence>
<dbReference type="SUPFAM" id="SSF48726">
    <property type="entry name" value="Immunoglobulin"/>
    <property type="match status" value="1"/>
</dbReference>
<dbReference type="InterPro" id="IPR016186">
    <property type="entry name" value="C-type_lectin-like/link_sf"/>
</dbReference>
<dbReference type="InterPro" id="IPR036179">
    <property type="entry name" value="Ig-like_dom_sf"/>
</dbReference>
<dbReference type="SMART" id="SM00034">
    <property type="entry name" value="CLECT"/>
    <property type="match status" value="1"/>
</dbReference>
<feature type="signal peptide" evidence="1">
    <location>
        <begin position="1"/>
        <end position="25"/>
    </location>
</feature>
<comment type="caution">
    <text evidence="4">The sequence shown here is derived from an EMBL/GenBank/DDBJ whole genome shotgun (WGS) entry which is preliminary data.</text>
</comment>
<protein>
    <recommendedName>
        <fullName evidence="6">C-type lectin domain-containing protein</fullName>
    </recommendedName>
</protein>
<dbReference type="CDD" id="cd00037">
    <property type="entry name" value="CLECT"/>
    <property type="match status" value="1"/>
</dbReference>
<evidence type="ECO:0000259" key="2">
    <source>
        <dbReference type="PROSITE" id="PS50041"/>
    </source>
</evidence>
<gene>
    <name evidence="4" type="ORF">MNOR_LOCUS11558</name>
</gene>
<proteinExistence type="predicted"/>
<dbReference type="PROSITE" id="PS50835">
    <property type="entry name" value="IG_LIKE"/>
    <property type="match status" value="1"/>
</dbReference>
<keyword evidence="1" id="KW-0732">Signal</keyword>